<gene>
    <name evidence="2" type="ORF">QO011_001296</name>
</gene>
<protein>
    <submittedName>
        <fullName evidence="2">Uncharacterized protein</fullName>
    </submittedName>
</protein>
<evidence type="ECO:0000313" key="3">
    <source>
        <dbReference type="Proteomes" id="UP001242480"/>
    </source>
</evidence>
<keyword evidence="1" id="KW-0472">Membrane</keyword>
<keyword evidence="3" id="KW-1185">Reference proteome</keyword>
<dbReference type="RefSeq" id="WP_307269329.1">
    <property type="nucleotide sequence ID" value="NZ_JAUSVX010000002.1"/>
</dbReference>
<dbReference type="EMBL" id="JAUSVX010000002">
    <property type="protein sequence ID" value="MDQ0468296.1"/>
    <property type="molecule type" value="Genomic_DNA"/>
</dbReference>
<feature type="transmembrane region" description="Helical" evidence="1">
    <location>
        <begin position="12"/>
        <end position="28"/>
    </location>
</feature>
<keyword evidence="1" id="KW-0812">Transmembrane</keyword>
<name>A0ABU0J216_9HYPH</name>
<sequence>MTPDRPARRLARLALLPLKILVAALILIDEVVRPLYRPLARWISSLRLMAAMEAAIAGLPRYAVLLLLAVPFAIAEPMKLLGLIWLGRGLFVPGIVVTVLGHLISFILVERIYQAGRDKLLTFAWFAWLIGLITRVRDAMTAWAKATAFWTFVQRMRAATTAWLKTWRTLE</sequence>
<organism evidence="2 3">
    <name type="scientific">Labrys wisconsinensis</name>
    <dbReference type="NCBI Taxonomy" id="425677"/>
    <lineage>
        <taxon>Bacteria</taxon>
        <taxon>Pseudomonadati</taxon>
        <taxon>Pseudomonadota</taxon>
        <taxon>Alphaproteobacteria</taxon>
        <taxon>Hyphomicrobiales</taxon>
        <taxon>Xanthobacteraceae</taxon>
        <taxon>Labrys</taxon>
    </lineage>
</organism>
<reference evidence="2 3" key="1">
    <citation type="submission" date="2023-07" db="EMBL/GenBank/DDBJ databases">
        <title>Genomic Encyclopedia of Type Strains, Phase IV (KMG-IV): sequencing the most valuable type-strain genomes for metagenomic binning, comparative biology and taxonomic classification.</title>
        <authorList>
            <person name="Goeker M."/>
        </authorList>
    </citation>
    <scope>NUCLEOTIDE SEQUENCE [LARGE SCALE GENOMIC DNA]</scope>
    <source>
        <strain evidence="2 3">DSM 19619</strain>
    </source>
</reference>
<comment type="caution">
    <text evidence="2">The sequence shown here is derived from an EMBL/GenBank/DDBJ whole genome shotgun (WGS) entry which is preliminary data.</text>
</comment>
<keyword evidence="1" id="KW-1133">Transmembrane helix</keyword>
<feature type="transmembrane region" description="Helical" evidence="1">
    <location>
        <begin position="85"/>
        <end position="108"/>
    </location>
</feature>
<evidence type="ECO:0000256" key="1">
    <source>
        <dbReference type="SAM" id="Phobius"/>
    </source>
</evidence>
<proteinExistence type="predicted"/>
<accession>A0ABU0J216</accession>
<evidence type="ECO:0000313" key="2">
    <source>
        <dbReference type="EMBL" id="MDQ0468296.1"/>
    </source>
</evidence>
<dbReference type="Proteomes" id="UP001242480">
    <property type="component" value="Unassembled WGS sequence"/>
</dbReference>
<feature type="transmembrane region" description="Helical" evidence="1">
    <location>
        <begin position="48"/>
        <end position="73"/>
    </location>
</feature>